<dbReference type="OrthoDB" id="2596830at2759"/>
<sequence length="1272" mass="142519">MVNAKDPPPPPPHHPLTSTSTPTLTSTSKSTPTTTNMSSPAMSGYSPPLEESLPSRTVSPPSRRRHSSSISSVRFADLPHRTSMNSLRSTNPPAARAPQRPSLDVHSSHVSLDGATSLRSSRVSFDGATPKEIDPVNPRSNGNSQHPPPRQVASFESPFRRGQDRPVRPLIQHGRRATLVTGGYETSSDDTSSDDTPPRQAINLPSSPSYGPSRTFPRLATSSKLDHGRTRAQTLAFPPEDTSRTGTPNADISGTSDTGFERLRKVPKRLEQLDGQIPRSASLRSPSLPPTAHPHSRSFSQRSSRSQAFPRSESNAIPGPSRLRSETSSRAPSAVKIPEERPASSPDSRKGKERERPRGLAASLGLDGGFKDAALSPGASQLYVLALMSEQIHNLLADSDVATAMRLMSSHLTPRPSIPDASALSPPPTRSNTPAPPQHAEPFIVSAPPPLTGESHIRERTDSVASTIAHVNWDSSPKRASWDSDMNDKQVAKPRRSDSIAAPEAGHIPFTHHVPVVEVESESDQEEPEPLPSAPVSNGMSKSASTGKLKEGNRSRLSQLFHLKRKPSPDLLPRTNTQHVHPTTPLRNVISHAPGHEVHKTDHHKDRQQIEREALMRRKEQERRDAEIAQERRYRALTQVAAHPESERHAFHASSHFRAYYNHIYDGIENPPRMNPLAVLRWKHRVEEQTEAKARWEEQHKSPHAGSWTRNGAVHDSPVSADSSRFRQSGESTRPTSLGSSRHEPIRRKGHGWRYTMEDVAAYKACDGAINYFIPPREERSAPSISSDRAASSRPESTTSKKSTPAKMRITSASMISLYDDTTAEPSLDLSRTASVETGGRAHRLTHRTHHSLSSMAPHHPMARLKVPFEKIGSVAKKRTHGDDLVEEQSVQQAPSVKSTVTPNRNGRDNNPRPPRDFALFRRDQGLTDEEHQSHLRKLFVKGQRGIDVQPPRLPTQATQDDRRLELQALERALARETSFRERQDEENRKTQLEVEAKDRIYQVEAEIYAERTHRVGMAAKRLEQFNMGLSHLDETMSHFLAQADHLALAAKVTAEAESTWPNLDSIRAVYRSDVFQEPHDIGQRRKSLIPRLQDFSVKPWPRRTSLDPSGTRQVNPITRVELTIEHAKSRRSDMNRYRAETTRDLQRMIRQIDGLMRQKDAVRAWAKTARERHRNLQLSVDQLQRQLRGNTHVRWGRMTDTLLDTVWRRIASPIFKSFFGVFYVGKWFWSLRHPSTRVGTRPNERGPEMWGWWSILVGLGSIIAFFWWLGA</sequence>
<feature type="coiled-coil region" evidence="1">
    <location>
        <begin position="1139"/>
        <end position="1187"/>
    </location>
</feature>
<keyword evidence="3" id="KW-1133">Transmembrane helix</keyword>
<evidence type="ECO:0000256" key="2">
    <source>
        <dbReference type="SAM" id="MobiDB-lite"/>
    </source>
</evidence>
<feature type="compositionally biased region" description="Pro residues" evidence="2">
    <location>
        <begin position="1"/>
        <end position="14"/>
    </location>
</feature>
<keyword evidence="1" id="KW-0175">Coiled coil</keyword>
<comment type="caution">
    <text evidence="4">The sequence shown here is derived from an EMBL/GenBank/DDBJ whole genome shotgun (WGS) entry which is preliminary data.</text>
</comment>
<feature type="compositionally biased region" description="Basic and acidic residues" evidence="2">
    <location>
        <begin position="476"/>
        <end position="498"/>
    </location>
</feature>
<feature type="compositionally biased region" description="Polar residues" evidence="2">
    <location>
        <begin position="82"/>
        <end position="92"/>
    </location>
</feature>
<feature type="compositionally biased region" description="Pro residues" evidence="2">
    <location>
        <begin position="425"/>
        <end position="439"/>
    </location>
</feature>
<feature type="compositionally biased region" description="Polar residues" evidence="2">
    <location>
        <begin position="720"/>
        <end position="740"/>
    </location>
</feature>
<feature type="compositionally biased region" description="Basic and acidic residues" evidence="2">
    <location>
        <begin position="906"/>
        <end position="919"/>
    </location>
</feature>
<feature type="region of interest" description="Disordered" evidence="2">
    <location>
        <begin position="412"/>
        <end position="442"/>
    </location>
</feature>
<feature type="transmembrane region" description="Helical" evidence="3">
    <location>
        <begin position="1251"/>
        <end position="1270"/>
    </location>
</feature>
<feature type="region of interest" description="Disordered" evidence="2">
    <location>
        <begin position="1"/>
        <end position="370"/>
    </location>
</feature>
<feature type="compositionally biased region" description="Basic and acidic residues" evidence="2">
    <location>
        <begin position="692"/>
        <end position="701"/>
    </location>
</feature>
<evidence type="ECO:0000256" key="1">
    <source>
        <dbReference type="SAM" id="Coils"/>
    </source>
</evidence>
<feature type="compositionally biased region" description="Polar residues" evidence="2">
    <location>
        <begin position="783"/>
        <end position="803"/>
    </location>
</feature>
<feature type="region of interest" description="Disordered" evidence="2">
    <location>
        <begin position="878"/>
        <end position="919"/>
    </location>
</feature>
<reference evidence="4 5" key="1">
    <citation type="submission" date="2016-07" db="EMBL/GenBank/DDBJ databases">
        <title>Pervasive Adenine N6-methylation of Active Genes in Fungi.</title>
        <authorList>
            <consortium name="DOE Joint Genome Institute"/>
            <person name="Mondo S.J."/>
            <person name="Dannebaum R.O."/>
            <person name="Kuo R.C."/>
            <person name="Labutti K."/>
            <person name="Haridas S."/>
            <person name="Kuo A."/>
            <person name="Salamov A."/>
            <person name="Ahrendt S.R."/>
            <person name="Lipzen A."/>
            <person name="Sullivan W."/>
            <person name="Andreopoulos W.B."/>
            <person name="Clum A."/>
            <person name="Lindquist E."/>
            <person name="Daum C."/>
            <person name="Ramamoorthy G.K."/>
            <person name="Gryganskyi A."/>
            <person name="Culley D."/>
            <person name="Magnuson J.K."/>
            <person name="James T.Y."/>
            <person name="O'Malley M.A."/>
            <person name="Stajich J.E."/>
            <person name="Spatafora J.W."/>
            <person name="Visel A."/>
            <person name="Grigoriev I.V."/>
        </authorList>
    </citation>
    <scope>NUCLEOTIDE SEQUENCE [LARGE SCALE GENOMIC DNA]</scope>
    <source>
        <strain evidence="4 5">68-887.2</strain>
    </source>
</reference>
<gene>
    <name evidence="4" type="ORF">BCR39DRAFT_556311</name>
</gene>
<dbReference type="InParanoid" id="A0A1Y2BJ63"/>
<keyword evidence="3" id="KW-0472">Membrane</keyword>
<evidence type="ECO:0000313" key="5">
    <source>
        <dbReference type="Proteomes" id="UP000193986"/>
    </source>
</evidence>
<feature type="compositionally biased region" description="Low complexity" evidence="2">
    <location>
        <begin position="297"/>
        <end position="312"/>
    </location>
</feature>
<feature type="coiled-coil region" evidence="1">
    <location>
        <begin position="605"/>
        <end position="632"/>
    </location>
</feature>
<feature type="compositionally biased region" description="Polar residues" evidence="2">
    <location>
        <begin position="203"/>
        <end position="212"/>
    </location>
</feature>
<feature type="region of interest" description="Disordered" evidence="2">
    <location>
        <begin position="475"/>
        <end position="588"/>
    </location>
</feature>
<feature type="compositionally biased region" description="Acidic residues" evidence="2">
    <location>
        <begin position="519"/>
        <end position="529"/>
    </location>
</feature>
<feature type="region of interest" description="Disordered" evidence="2">
    <location>
        <begin position="779"/>
        <end position="807"/>
    </location>
</feature>
<name>A0A1Y2BJ63_9TREE</name>
<proteinExistence type="predicted"/>
<evidence type="ECO:0000256" key="3">
    <source>
        <dbReference type="SAM" id="Phobius"/>
    </source>
</evidence>
<organism evidence="4 5">
    <name type="scientific">Naematelia encephala</name>
    <dbReference type="NCBI Taxonomy" id="71784"/>
    <lineage>
        <taxon>Eukaryota</taxon>
        <taxon>Fungi</taxon>
        <taxon>Dikarya</taxon>
        <taxon>Basidiomycota</taxon>
        <taxon>Agaricomycotina</taxon>
        <taxon>Tremellomycetes</taxon>
        <taxon>Tremellales</taxon>
        <taxon>Naemateliaceae</taxon>
        <taxon>Naematelia</taxon>
    </lineage>
</organism>
<feature type="compositionally biased region" description="Basic and acidic residues" evidence="2">
    <location>
        <begin position="259"/>
        <end position="272"/>
    </location>
</feature>
<dbReference type="Proteomes" id="UP000193986">
    <property type="component" value="Unassembled WGS sequence"/>
</dbReference>
<feature type="compositionally biased region" description="Polar residues" evidence="2">
    <location>
        <begin position="535"/>
        <end position="546"/>
    </location>
</feature>
<feature type="region of interest" description="Disordered" evidence="2">
    <location>
        <begin position="692"/>
        <end position="746"/>
    </location>
</feature>
<accession>A0A1Y2BJ63</accession>
<dbReference type="AlphaFoldDB" id="A0A1Y2BJ63"/>
<evidence type="ECO:0000313" key="4">
    <source>
        <dbReference type="EMBL" id="ORY34806.1"/>
    </source>
</evidence>
<feature type="compositionally biased region" description="Low complexity" evidence="2">
    <location>
        <begin position="52"/>
        <end position="61"/>
    </location>
</feature>
<feature type="compositionally biased region" description="Polar residues" evidence="2">
    <location>
        <begin position="244"/>
        <end position="258"/>
    </location>
</feature>
<keyword evidence="5" id="KW-1185">Reference proteome</keyword>
<feature type="compositionally biased region" description="Basic and acidic residues" evidence="2">
    <location>
        <begin position="337"/>
        <end position="358"/>
    </location>
</feature>
<feature type="compositionally biased region" description="Polar residues" evidence="2">
    <location>
        <begin position="889"/>
        <end position="902"/>
    </location>
</feature>
<keyword evidence="3" id="KW-0812">Transmembrane</keyword>
<feature type="compositionally biased region" description="Low complexity" evidence="2">
    <location>
        <begin position="15"/>
        <end position="40"/>
    </location>
</feature>
<feature type="compositionally biased region" description="Basic and acidic residues" evidence="2">
    <location>
        <begin position="158"/>
        <end position="167"/>
    </location>
</feature>
<dbReference type="EMBL" id="MCFC01000002">
    <property type="protein sequence ID" value="ORY34806.1"/>
    <property type="molecule type" value="Genomic_DNA"/>
</dbReference>
<protein>
    <submittedName>
        <fullName evidence="4">Uncharacterized protein</fullName>
    </submittedName>
</protein>